<evidence type="ECO:0000313" key="3">
    <source>
        <dbReference type="Proteomes" id="UP000177171"/>
    </source>
</evidence>
<dbReference type="Proteomes" id="UP000177171">
    <property type="component" value="Unassembled WGS sequence"/>
</dbReference>
<evidence type="ECO:0000256" key="1">
    <source>
        <dbReference type="SAM" id="MobiDB-lite"/>
    </source>
</evidence>
<sequence length="79" mass="8751">MADKQAKGAPKLTRAGKPKTKAKYANQAERTAYNKLRRIIRSNGDTAADMWASANKATAIFARVRREFAEAQKRRGLSA</sequence>
<gene>
    <name evidence="2" type="ORF">A3G49_05545</name>
</gene>
<evidence type="ECO:0000313" key="2">
    <source>
        <dbReference type="EMBL" id="OHA14619.1"/>
    </source>
</evidence>
<reference evidence="2 3" key="1">
    <citation type="journal article" date="2016" name="Nat. Commun.">
        <title>Thousands of microbial genomes shed light on interconnected biogeochemical processes in an aquifer system.</title>
        <authorList>
            <person name="Anantharaman K."/>
            <person name="Brown C.T."/>
            <person name="Hug L.A."/>
            <person name="Sharon I."/>
            <person name="Castelle C.J."/>
            <person name="Probst A.J."/>
            <person name="Thomas B.C."/>
            <person name="Singh A."/>
            <person name="Wilkins M.J."/>
            <person name="Karaoz U."/>
            <person name="Brodie E.L."/>
            <person name="Williams K.H."/>
            <person name="Hubbard S.S."/>
            <person name="Banfield J.F."/>
        </authorList>
    </citation>
    <scope>NUCLEOTIDE SEQUENCE [LARGE SCALE GENOMIC DNA]</scope>
</reference>
<accession>A0A1G2LUP8</accession>
<feature type="region of interest" description="Disordered" evidence="1">
    <location>
        <begin position="1"/>
        <end position="25"/>
    </location>
</feature>
<protein>
    <submittedName>
        <fullName evidence="2">Uncharacterized protein</fullName>
    </submittedName>
</protein>
<proteinExistence type="predicted"/>
<comment type="caution">
    <text evidence="2">The sequence shown here is derived from an EMBL/GenBank/DDBJ whole genome shotgun (WGS) entry which is preliminary data.</text>
</comment>
<organism evidence="2 3">
    <name type="scientific">Candidatus Sungbacteria bacterium RIFCSPLOWO2_12_FULL_41_11</name>
    <dbReference type="NCBI Taxonomy" id="1802286"/>
    <lineage>
        <taxon>Bacteria</taxon>
        <taxon>Candidatus Sungiibacteriota</taxon>
    </lineage>
</organism>
<name>A0A1G2LUP8_9BACT</name>
<dbReference type="AlphaFoldDB" id="A0A1G2LUP8"/>
<dbReference type="EMBL" id="MHQY01000005">
    <property type="protein sequence ID" value="OHA14619.1"/>
    <property type="molecule type" value="Genomic_DNA"/>
</dbReference>